<evidence type="ECO:0000313" key="4">
    <source>
        <dbReference type="EMBL" id="CAB4817491.1"/>
    </source>
</evidence>
<accession>A0A6J7W5P9</accession>
<feature type="transmembrane region" description="Helical" evidence="1">
    <location>
        <begin position="359"/>
        <end position="379"/>
    </location>
</feature>
<dbReference type="AlphaFoldDB" id="A0A6J7W5P9"/>
<feature type="transmembrane region" description="Helical" evidence="1">
    <location>
        <begin position="431"/>
        <end position="451"/>
    </location>
</feature>
<feature type="transmembrane region" description="Helical" evidence="1">
    <location>
        <begin position="283"/>
        <end position="307"/>
    </location>
</feature>
<sequence length="525" mass="57563">MRSKVSKKLIGSLLAAIFLIFSVPAATAADIPFLTWERGKEQNIVLGGNSIPPTWSIQLLSKDTAPLTFKRSTVSTTGYVVYSVPIPADFPVGYYTIEVFGEGADGGSVVAGVNVTAMTVYSITQIPSDLKSLLLWLTFIITAFSVARSKKYSKLRFIREKNLVETESLVADTRFPSILYKIYKLRDAGFQEQKPRLFNYLVKRDGNFTHRLSPVLWALLPAIGIAVGFICGFVSGDGPSVVPMYAVIVLAVIGLLDSYSGLFAVFAFASAQIMIGNITNVRSVLILICLGTAWAFSALLAEFFLLASRHDITPDANRANNPTKTKALIIPSAFVAGAFFFFMQRLADSLTTEIRSNTVQLLLVSAGVALLFIAKEILWERQDQKLLTKEDSHYITEEFQVVSLISPIVVAVMAVFITSVIFVWTQSLSSALIPGAILTVPFALLVFRFSSPQIAALAKWRRHIYLEAVVVTVISFGAHWIVSKTPNEVIHKSEILLALGFLPLLFHSVLSSLYDVSESQEVGAK</sequence>
<feature type="transmembrane region" description="Helical" evidence="1">
    <location>
        <begin position="399"/>
        <end position="424"/>
    </location>
</feature>
<dbReference type="EMBL" id="CAESAH010000003">
    <property type="protein sequence ID" value="CAB4331363.1"/>
    <property type="molecule type" value="Genomic_DNA"/>
</dbReference>
<name>A0A6J7W5P9_9ZZZZ</name>
<evidence type="ECO:0000256" key="1">
    <source>
        <dbReference type="SAM" id="Phobius"/>
    </source>
</evidence>
<protein>
    <submittedName>
        <fullName evidence="5">Unannotated protein</fullName>
    </submittedName>
</protein>
<feature type="transmembrane region" description="Helical" evidence="1">
    <location>
        <begin position="215"/>
        <end position="236"/>
    </location>
</feature>
<feature type="transmembrane region" description="Helical" evidence="1">
    <location>
        <begin position="495"/>
        <end position="514"/>
    </location>
</feature>
<keyword evidence="1" id="KW-0812">Transmembrane</keyword>
<dbReference type="EMBL" id="CAFABC010000004">
    <property type="protein sequence ID" value="CAB4817491.1"/>
    <property type="molecule type" value="Genomic_DNA"/>
</dbReference>
<keyword evidence="1" id="KW-0472">Membrane</keyword>
<feature type="transmembrane region" description="Helical" evidence="1">
    <location>
        <begin position="463"/>
        <end position="483"/>
    </location>
</feature>
<feature type="transmembrane region" description="Helical" evidence="1">
    <location>
        <begin position="327"/>
        <end position="347"/>
    </location>
</feature>
<feature type="transmembrane region" description="Helical" evidence="1">
    <location>
        <begin position="242"/>
        <end position="271"/>
    </location>
</feature>
<evidence type="ECO:0000313" key="3">
    <source>
        <dbReference type="EMBL" id="CAB4721202.1"/>
    </source>
</evidence>
<evidence type="ECO:0000313" key="5">
    <source>
        <dbReference type="EMBL" id="CAB5136740.1"/>
    </source>
</evidence>
<reference evidence="5" key="1">
    <citation type="submission" date="2020-05" db="EMBL/GenBank/DDBJ databases">
        <authorList>
            <person name="Chiriac C."/>
            <person name="Salcher M."/>
            <person name="Ghai R."/>
            <person name="Kavagutti S V."/>
        </authorList>
    </citation>
    <scope>NUCLEOTIDE SEQUENCE</scope>
</reference>
<organism evidence="5">
    <name type="scientific">freshwater metagenome</name>
    <dbReference type="NCBI Taxonomy" id="449393"/>
    <lineage>
        <taxon>unclassified sequences</taxon>
        <taxon>metagenomes</taxon>
        <taxon>ecological metagenomes</taxon>
    </lineage>
</organism>
<proteinExistence type="predicted"/>
<dbReference type="EMBL" id="CAFBRY010000003">
    <property type="protein sequence ID" value="CAB5136740.1"/>
    <property type="molecule type" value="Genomic_DNA"/>
</dbReference>
<gene>
    <name evidence="3" type="ORF">UFOPK2731_00139</name>
    <name evidence="4" type="ORF">UFOPK3161_00326</name>
    <name evidence="2" type="ORF">UFOPK3962_00215</name>
    <name evidence="5" type="ORF">UFOPK4427_00227</name>
</gene>
<dbReference type="EMBL" id="CAEZYO010000002">
    <property type="protein sequence ID" value="CAB4721202.1"/>
    <property type="molecule type" value="Genomic_DNA"/>
</dbReference>
<keyword evidence="1" id="KW-1133">Transmembrane helix</keyword>
<evidence type="ECO:0000313" key="2">
    <source>
        <dbReference type="EMBL" id="CAB4331363.1"/>
    </source>
</evidence>